<evidence type="ECO:0000256" key="2">
    <source>
        <dbReference type="ARBA" id="ARBA00022692"/>
    </source>
</evidence>
<reference evidence="7 8" key="1">
    <citation type="journal article" date="2014" name="PLoS Genet.">
        <title>Phylogenetically driven sequencing of extremely halophilic archaea reveals strategies for static and dynamic osmo-response.</title>
        <authorList>
            <person name="Becker E.A."/>
            <person name="Seitzer P.M."/>
            <person name="Tritt A."/>
            <person name="Larsen D."/>
            <person name="Krusor M."/>
            <person name="Yao A.I."/>
            <person name="Wu D."/>
            <person name="Madern D."/>
            <person name="Eisen J.A."/>
            <person name="Darling A.E."/>
            <person name="Facciotti M.T."/>
        </authorList>
    </citation>
    <scope>NUCLEOTIDE SEQUENCE [LARGE SCALE GENOMIC DNA]</scope>
    <source>
        <strain evidence="7 8">JCM 13563</strain>
    </source>
</reference>
<dbReference type="InterPro" id="IPR000412">
    <property type="entry name" value="ABC_2_transport"/>
</dbReference>
<feature type="transmembrane region" description="Helical" evidence="5">
    <location>
        <begin position="169"/>
        <end position="190"/>
    </location>
</feature>
<dbReference type="InterPro" id="IPR051784">
    <property type="entry name" value="Nod_factor_ABC_transporter"/>
</dbReference>
<protein>
    <submittedName>
        <fullName evidence="7">Antibiotic transport system permease protein</fullName>
    </submittedName>
</protein>
<gene>
    <name evidence="7" type="ORF">C476_15865</name>
</gene>
<keyword evidence="8" id="KW-1185">Reference proteome</keyword>
<dbReference type="AlphaFoldDB" id="M0C2C5"/>
<dbReference type="GO" id="GO:0140359">
    <property type="term" value="F:ABC-type transporter activity"/>
    <property type="evidence" value="ECO:0007669"/>
    <property type="project" value="InterPro"/>
</dbReference>
<dbReference type="Proteomes" id="UP000011615">
    <property type="component" value="Unassembled WGS sequence"/>
</dbReference>
<dbReference type="Pfam" id="PF01061">
    <property type="entry name" value="ABC2_membrane"/>
    <property type="match status" value="1"/>
</dbReference>
<sequence length="199" mass="20883">MAGTQLVAGLIGMTLWFTATSISPVIAPWETRDGTLERLVSAPITVVEILLGDIVASATISVSITGVATAILALVLDVSIANPVLLGVGLILAAIGFSALGVLLAAVPTDQTSNVMMLATLVKFSIIFVSGIFVPVADLPSWGRVVAYGSPLTYLVQTTKYGLGTGDSAIIWLVGLLFFFIITFSLAVWVHRKTLPKRL</sequence>
<feature type="transmembrane region" description="Helical" evidence="5">
    <location>
        <begin position="50"/>
        <end position="74"/>
    </location>
</feature>
<dbReference type="EMBL" id="AOIT01000065">
    <property type="protein sequence ID" value="ELZ17441.1"/>
    <property type="molecule type" value="Genomic_DNA"/>
</dbReference>
<name>M0C2C5_9EURY</name>
<evidence type="ECO:0000256" key="5">
    <source>
        <dbReference type="SAM" id="Phobius"/>
    </source>
</evidence>
<feature type="domain" description="ABC-2 type transporter transmembrane" evidence="6">
    <location>
        <begin position="8"/>
        <end position="158"/>
    </location>
</feature>
<proteinExistence type="predicted"/>
<dbReference type="PANTHER" id="PTHR43229">
    <property type="entry name" value="NODULATION PROTEIN J"/>
    <property type="match status" value="1"/>
</dbReference>
<evidence type="ECO:0000256" key="1">
    <source>
        <dbReference type="ARBA" id="ARBA00004141"/>
    </source>
</evidence>
<evidence type="ECO:0000313" key="8">
    <source>
        <dbReference type="Proteomes" id="UP000011615"/>
    </source>
</evidence>
<evidence type="ECO:0000256" key="4">
    <source>
        <dbReference type="ARBA" id="ARBA00023136"/>
    </source>
</evidence>
<dbReference type="PANTHER" id="PTHR43229:SF2">
    <property type="entry name" value="NODULATION PROTEIN J"/>
    <property type="match status" value="1"/>
</dbReference>
<feature type="transmembrane region" description="Helical" evidence="5">
    <location>
        <begin position="118"/>
        <end position="137"/>
    </location>
</feature>
<comment type="caution">
    <text evidence="7">The sequence shown here is derived from an EMBL/GenBank/DDBJ whole genome shotgun (WGS) entry which is preliminary data.</text>
</comment>
<evidence type="ECO:0000313" key="7">
    <source>
        <dbReference type="EMBL" id="ELZ17441.1"/>
    </source>
</evidence>
<evidence type="ECO:0000259" key="6">
    <source>
        <dbReference type="Pfam" id="PF01061"/>
    </source>
</evidence>
<keyword evidence="3 5" id="KW-1133">Transmembrane helix</keyword>
<accession>M0C2C5</accession>
<keyword evidence="2 5" id="KW-0812">Transmembrane</keyword>
<dbReference type="PRINTS" id="PR00164">
    <property type="entry name" value="ABC2TRNSPORT"/>
</dbReference>
<evidence type="ECO:0000256" key="3">
    <source>
        <dbReference type="ARBA" id="ARBA00022989"/>
    </source>
</evidence>
<dbReference type="eggNOG" id="arCOG01463">
    <property type="taxonomic scope" value="Archaea"/>
</dbReference>
<dbReference type="PATRIC" id="fig|1230457.4.peg.3184"/>
<feature type="transmembrane region" description="Helical" evidence="5">
    <location>
        <begin position="80"/>
        <end position="106"/>
    </location>
</feature>
<dbReference type="GO" id="GO:0043190">
    <property type="term" value="C:ATP-binding cassette (ABC) transporter complex"/>
    <property type="evidence" value="ECO:0007669"/>
    <property type="project" value="InterPro"/>
</dbReference>
<feature type="transmembrane region" description="Helical" evidence="5">
    <location>
        <begin position="6"/>
        <end position="29"/>
    </location>
</feature>
<dbReference type="InterPro" id="IPR013525">
    <property type="entry name" value="ABC2_TM"/>
</dbReference>
<organism evidence="7 8">
    <name type="scientific">Natrinema limicola JCM 13563</name>
    <dbReference type="NCBI Taxonomy" id="1230457"/>
    <lineage>
        <taxon>Archaea</taxon>
        <taxon>Methanobacteriati</taxon>
        <taxon>Methanobacteriota</taxon>
        <taxon>Stenosarchaea group</taxon>
        <taxon>Halobacteria</taxon>
        <taxon>Halobacteriales</taxon>
        <taxon>Natrialbaceae</taxon>
        <taxon>Natrinema</taxon>
    </lineage>
</organism>
<comment type="subcellular location">
    <subcellularLocation>
        <location evidence="1">Membrane</location>
        <topology evidence="1">Multi-pass membrane protein</topology>
    </subcellularLocation>
</comment>
<keyword evidence="4 5" id="KW-0472">Membrane</keyword>
<dbReference type="STRING" id="1230457.C476_15865"/>